<protein>
    <submittedName>
        <fullName evidence="1">Uncharacterized protein</fullName>
    </submittedName>
</protein>
<proteinExistence type="predicted"/>
<evidence type="ECO:0000313" key="2">
    <source>
        <dbReference type="Proteomes" id="UP000265520"/>
    </source>
</evidence>
<feature type="non-terminal residue" evidence="1">
    <location>
        <position position="1"/>
    </location>
</feature>
<sequence length="237" mass="27907">AKWLVRNFESCSNETEIIMSRCHAIYAIMRGYPIRVVEMIARSMKRMITAADSYIGYSFVITTLCDRLQVPTEDDDDIASLVEPLGRIFFQRAQRDLQAAQAIVEAAAAPPRSPPHQQQHQVPPHIPQQHQYFDYELGMAASFYEQHYRMNWGLPHFSPPLMAVVQDYRGQIPTPSYYQQYPQRPDLLGHFQRQTTRLLDIRTMFRMYGIRIMRHITLHSRETPMMRWTDSWMRLSI</sequence>
<keyword evidence="2" id="KW-1185">Reference proteome</keyword>
<reference evidence="1 2" key="1">
    <citation type="journal article" date="2018" name="Front. Plant Sci.">
        <title>Red Clover (Trifolium pratense) and Zigzag Clover (T. medium) - A Picture of Genomic Similarities and Differences.</title>
        <authorList>
            <person name="Dluhosova J."/>
            <person name="Istvanek J."/>
            <person name="Nedelnik J."/>
            <person name="Repkova J."/>
        </authorList>
    </citation>
    <scope>NUCLEOTIDE SEQUENCE [LARGE SCALE GENOMIC DNA]</scope>
    <source>
        <strain evidence="2">cv. 10/8</strain>
        <tissue evidence="1">Leaf</tissue>
    </source>
</reference>
<dbReference type="AlphaFoldDB" id="A0A392PTE4"/>
<dbReference type="Proteomes" id="UP000265520">
    <property type="component" value="Unassembled WGS sequence"/>
</dbReference>
<evidence type="ECO:0000313" key="1">
    <source>
        <dbReference type="EMBL" id="MCI14927.1"/>
    </source>
</evidence>
<comment type="caution">
    <text evidence="1">The sequence shown here is derived from an EMBL/GenBank/DDBJ whole genome shotgun (WGS) entry which is preliminary data.</text>
</comment>
<feature type="non-terminal residue" evidence="1">
    <location>
        <position position="237"/>
    </location>
</feature>
<organism evidence="1 2">
    <name type="scientific">Trifolium medium</name>
    <dbReference type="NCBI Taxonomy" id="97028"/>
    <lineage>
        <taxon>Eukaryota</taxon>
        <taxon>Viridiplantae</taxon>
        <taxon>Streptophyta</taxon>
        <taxon>Embryophyta</taxon>
        <taxon>Tracheophyta</taxon>
        <taxon>Spermatophyta</taxon>
        <taxon>Magnoliopsida</taxon>
        <taxon>eudicotyledons</taxon>
        <taxon>Gunneridae</taxon>
        <taxon>Pentapetalae</taxon>
        <taxon>rosids</taxon>
        <taxon>fabids</taxon>
        <taxon>Fabales</taxon>
        <taxon>Fabaceae</taxon>
        <taxon>Papilionoideae</taxon>
        <taxon>50 kb inversion clade</taxon>
        <taxon>NPAAA clade</taxon>
        <taxon>Hologalegina</taxon>
        <taxon>IRL clade</taxon>
        <taxon>Trifolieae</taxon>
        <taxon>Trifolium</taxon>
    </lineage>
</organism>
<accession>A0A392PTE4</accession>
<name>A0A392PTE4_9FABA</name>
<dbReference type="EMBL" id="LXQA010094338">
    <property type="protein sequence ID" value="MCI14927.1"/>
    <property type="molecule type" value="Genomic_DNA"/>
</dbReference>